<dbReference type="SUPFAM" id="SSF52799">
    <property type="entry name" value="(Phosphotyrosine protein) phosphatases II"/>
    <property type="match status" value="1"/>
</dbReference>
<dbReference type="SUPFAM" id="SSF109715">
    <property type="entry name" value="DEK C-terminal domain"/>
    <property type="match status" value="1"/>
</dbReference>
<dbReference type="Gene3D" id="3.90.190.10">
    <property type="entry name" value="Protein tyrosine phosphatase superfamily"/>
    <property type="match status" value="1"/>
</dbReference>
<reference evidence="13" key="1">
    <citation type="submission" date="2013-05" db="EMBL/GenBank/DDBJ databases">
        <authorList>
            <person name="Yim A.K.Y."/>
            <person name="Chan T.F."/>
            <person name="Ji K.M."/>
            <person name="Liu X.Y."/>
            <person name="Zhou J.W."/>
            <person name="Li R.Q."/>
            <person name="Yang K.Y."/>
            <person name="Li J."/>
            <person name="Li M."/>
            <person name="Law P.T.W."/>
            <person name="Wu Y.L."/>
            <person name="Cai Z.L."/>
            <person name="Qin H."/>
            <person name="Bao Y."/>
            <person name="Leung R.K.K."/>
            <person name="Ng P.K.S."/>
            <person name="Zou J."/>
            <person name="Zhong X.J."/>
            <person name="Ran P.X."/>
            <person name="Zhong N.S."/>
            <person name="Liu Z.G."/>
            <person name="Tsui S.K.W."/>
        </authorList>
    </citation>
    <scope>NUCLEOTIDE SEQUENCE</scope>
    <source>
        <strain evidence="13">Derf</strain>
        <tissue evidence="13">Whole organism</tissue>
    </source>
</reference>
<comment type="subcellular location">
    <subcellularLocation>
        <location evidence="1">Cytoplasm</location>
        <location evidence="1">Cytoskeleton</location>
    </subcellularLocation>
</comment>
<keyword evidence="6" id="KW-0904">Protein phosphatase</keyword>
<keyword evidence="7" id="KW-0206">Cytoskeleton</keyword>
<dbReference type="PROSITE" id="PS50054">
    <property type="entry name" value="TYR_PHOSPHATASE_DUAL"/>
    <property type="match status" value="1"/>
</dbReference>
<dbReference type="PANTHER" id="PTHR45864">
    <property type="entry name" value="SLINGSHOT PROTEIN PHOSPHATASE HOMOLOG"/>
    <property type="match status" value="1"/>
</dbReference>
<comment type="catalytic activity">
    <reaction evidence="8">
        <text>O-phospho-L-threonyl-[protein] + H2O = L-threonyl-[protein] + phosphate</text>
        <dbReference type="Rhea" id="RHEA:47004"/>
        <dbReference type="Rhea" id="RHEA-COMP:11060"/>
        <dbReference type="Rhea" id="RHEA-COMP:11605"/>
        <dbReference type="ChEBI" id="CHEBI:15377"/>
        <dbReference type="ChEBI" id="CHEBI:30013"/>
        <dbReference type="ChEBI" id="CHEBI:43474"/>
        <dbReference type="ChEBI" id="CHEBI:61977"/>
        <dbReference type="EC" id="3.1.3.16"/>
    </reaction>
</comment>
<dbReference type="EC" id="3.1.3.16" evidence="3"/>
<feature type="region of interest" description="Disordered" evidence="9">
    <location>
        <begin position="970"/>
        <end position="995"/>
    </location>
</feature>
<dbReference type="PROSITE" id="PS50056">
    <property type="entry name" value="TYR_PHOSPHATASE_2"/>
    <property type="match status" value="1"/>
</dbReference>
<dbReference type="Proteomes" id="UP000790347">
    <property type="component" value="Unassembled WGS sequence"/>
</dbReference>
<evidence type="ECO:0000256" key="2">
    <source>
        <dbReference type="ARBA" id="ARBA00009580"/>
    </source>
</evidence>
<evidence type="ECO:0000256" key="5">
    <source>
        <dbReference type="ARBA" id="ARBA00022801"/>
    </source>
</evidence>
<evidence type="ECO:0000313" key="13">
    <source>
        <dbReference type="EMBL" id="KAH9516140.1"/>
    </source>
</evidence>
<keyword evidence="5" id="KW-0378">Hydrolase</keyword>
<keyword evidence="4" id="KW-0963">Cytoplasm</keyword>
<evidence type="ECO:0000259" key="11">
    <source>
        <dbReference type="PROSITE" id="PS50056"/>
    </source>
</evidence>
<feature type="domain" description="Tyrosine-protein phosphatase" evidence="10">
    <location>
        <begin position="324"/>
        <end position="465"/>
    </location>
</feature>
<dbReference type="Pfam" id="PF00782">
    <property type="entry name" value="DSPc"/>
    <property type="match status" value="1"/>
</dbReference>
<evidence type="ECO:0000256" key="7">
    <source>
        <dbReference type="ARBA" id="ARBA00023212"/>
    </source>
</evidence>
<sequence>MAMITIERIVPAGNSSSAAVPNNLSHQTNKQNDNSTKEATMGHSNNEQANISDSTTMVRSNEIYIAVRDADIIFPHNECHRYSRTTAAATTAAISELIQKHLKAILEILRPEDTMKMAVRLESQLDLDRTRYLLVVANESDQSCLLGIDYENEATIGLVLPIWKDMRIMLDGDGGFRITTGHRHHIFKPVSVQAMWSIFQSLHLATKKSIKNNHYEGSGSHRWVISYQNNIKSNSRCLHEWYTVNDQWEGTYNNVIDLTRSSDNKKFEEIITAKLREVMISVDLEQVTSKEIRSKLETHLGRDLSDYKSFIDKEMIRIMGQLEEPSKILDYLYLGSEWNASNFEELKGKGVQKILNVTSEIDNYFPGYFDYYNIRVEDDEATDMLRHLNDTYYYIRKAKDEGVKVLVHCKKGISRSASVVVAYIMKEKCYDLDEALRYVRTHRSTIRPNPAFLQQLIIYQGMLAASNNKNTMMWKSNSDSELQSSCVSNCDGLQSSSRGKNFLIQTRERDLFHRKAETDKENVFRFHRRKSWPPKCNTKDDLIFRSQSNNRRRETLIRSDKNQWPKDNCNTAKQELSRITMFKRVEIKGSRVRERIEDFENKQPTNSVAAAVCVPTIGTSNNLLFKKNITAKNGLVSNLACQFESKESTATNETYDSNEWNTGVSDQVKLDVSSALVYSRLMKPPIPPPSTNSNATAAHPSTHIDDQIECLPVYLSSCEYHAHLTAIGSQYSDKTSSGGLLKRALSYDQMIMLDNNYCYIHSPLLPTTTNVSSSDSSLKKCKKSLAVRSSMDSNNNDNDCVRVTVIPGHHDQWPRNEMTICHQLLQPLHRTCSLPNMADDDHLNADKVVCSRFKNQCSNCKTVLMTPLDLQFLRQMTSHHCNNDNVTKCSHIDGFVRRRTEQLETYRQHSSSIPNTAASVCPDESKFTDNRPSDHPPIFNSLLKSSKSFNHSSSSTKSSIESAIMSTTLASEKKSKKTYGKSHPLDKLNRTSTIS</sequence>
<dbReference type="GO" id="GO:0005856">
    <property type="term" value="C:cytoskeleton"/>
    <property type="evidence" value="ECO:0007669"/>
    <property type="project" value="UniProtKB-SubCell"/>
</dbReference>
<evidence type="ECO:0000256" key="8">
    <source>
        <dbReference type="ARBA" id="ARBA00048336"/>
    </source>
</evidence>
<gene>
    <name evidence="13" type="primary">SSH3</name>
    <name evidence="13" type="ORF">DERF_006901</name>
</gene>
<evidence type="ECO:0000313" key="14">
    <source>
        <dbReference type="Proteomes" id="UP000790347"/>
    </source>
</evidence>
<dbReference type="FunFam" id="3.90.190.10:FF:000004">
    <property type="entry name" value="Protein phosphatase Slingshot homolog 2"/>
    <property type="match status" value="1"/>
</dbReference>
<feature type="domain" description="DEK-C" evidence="12">
    <location>
        <begin position="265"/>
        <end position="320"/>
    </location>
</feature>
<protein>
    <recommendedName>
        <fullName evidence="3">protein-serine/threonine phosphatase</fullName>
        <ecNumber evidence="3">3.1.3.16</ecNumber>
    </recommendedName>
</protein>
<comment type="similarity">
    <text evidence="2">Belongs to the protein-tyrosine phosphatase family.</text>
</comment>
<evidence type="ECO:0000256" key="4">
    <source>
        <dbReference type="ARBA" id="ARBA00022490"/>
    </source>
</evidence>
<dbReference type="EMBL" id="ASGP02000003">
    <property type="protein sequence ID" value="KAH9516140.1"/>
    <property type="molecule type" value="Genomic_DNA"/>
</dbReference>
<dbReference type="AlphaFoldDB" id="A0A922I2B8"/>
<dbReference type="SMART" id="SM00195">
    <property type="entry name" value="DSPc"/>
    <property type="match status" value="1"/>
</dbReference>
<dbReference type="PROSITE" id="PS51998">
    <property type="entry name" value="DEK_C"/>
    <property type="match status" value="1"/>
</dbReference>
<dbReference type="Pfam" id="PF23040">
    <property type="entry name" value="PH_SSH1-like_1st"/>
    <property type="match status" value="1"/>
</dbReference>
<dbReference type="InterPro" id="IPR043587">
    <property type="entry name" value="Phosphatase_SSH-like"/>
</dbReference>
<dbReference type="InterPro" id="IPR029021">
    <property type="entry name" value="Prot-tyrosine_phosphatase-like"/>
</dbReference>
<dbReference type="InterPro" id="IPR016130">
    <property type="entry name" value="Tyr_Pase_AS"/>
</dbReference>
<dbReference type="PROSITE" id="PS00383">
    <property type="entry name" value="TYR_PHOSPHATASE_1"/>
    <property type="match status" value="1"/>
</dbReference>
<feature type="domain" description="Tyrosine specific protein phosphatases" evidence="11">
    <location>
        <begin position="379"/>
        <end position="443"/>
    </location>
</feature>
<dbReference type="Gene3D" id="1.10.10.60">
    <property type="entry name" value="Homeodomain-like"/>
    <property type="match status" value="1"/>
</dbReference>
<evidence type="ECO:0000256" key="6">
    <source>
        <dbReference type="ARBA" id="ARBA00022912"/>
    </source>
</evidence>
<feature type="region of interest" description="Disordered" evidence="9">
    <location>
        <begin position="906"/>
        <end position="942"/>
    </location>
</feature>
<dbReference type="GO" id="GO:0003779">
    <property type="term" value="F:actin binding"/>
    <property type="evidence" value="ECO:0007669"/>
    <property type="project" value="InterPro"/>
</dbReference>
<comment type="caution">
    <text evidence="13">The sequence shown here is derived from an EMBL/GenBank/DDBJ whole genome shotgun (WGS) entry which is preliminary data.</text>
</comment>
<keyword evidence="14" id="KW-1185">Reference proteome</keyword>
<proteinExistence type="inferred from homology"/>
<dbReference type="Pfam" id="PF08766">
    <property type="entry name" value="DEK_C"/>
    <property type="match status" value="1"/>
</dbReference>
<name>A0A922I2B8_DERFA</name>
<reference evidence="13" key="2">
    <citation type="journal article" date="2022" name="Res Sq">
        <title>Comparative Genomics Reveals Insights into the Divergent Evolution of Astigmatic Mites and Household Pest Adaptations.</title>
        <authorList>
            <person name="Xiong Q."/>
            <person name="Wan A.T.-Y."/>
            <person name="Liu X.-Y."/>
            <person name="Fung C.S.-H."/>
            <person name="Xiao X."/>
            <person name="Malainual N."/>
            <person name="Hou J."/>
            <person name="Wang L."/>
            <person name="Wang M."/>
            <person name="Yang K."/>
            <person name="Cui Y."/>
            <person name="Leung E."/>
            <person name="Nong W."/>
            <person name="Shin S.-K."/>
            <person name="Au S."/>
            <person name="Jeong K.Y."/>
            <person name="Chew F.T."/>
            <person name="Hui J."/>
            <person name="Leung T.F."/>
            <person name="Tungtrongchitr A."/>
            <person name="Zhong N."/>
            <person name="Liu Z."/>
            <person name="Tsui S."/>
        </authorList>
    </citation>
    <scope>NUCLEOTIDE SEQUENCE</scope>
    <source>
        <strain evidence="13">Derf</strain>
        <tissue evidence="13">Whole organism</tissue>
    </source>
</reference>
<dbReference type="InterPro" id="IPR014876">
    <property type="entry name" value="DEK_C"/>
</dbReference>
<dbReference type="GO" id="GO:0030837">
    <property type="term" value="P:negative regulation of actin filament polymerization"/>
    <property type="evidence" value="ECO:0007669"/>
    <property type="project" value="InterPro"/>
</dbReference>
<accession>A0A922I2B8</accession>
<evidence type="ECO:0000259" key="12">
    <source>
        <dbReference type="PROSITE" id="PS51998"/>
    </source>
</evidence>
<feature type="compositionally biased region" description="Basic and acidic residues" evidence="9">
    <location>
        <begin position="923"/>
        <end position="934"/>
    </location>
</feature>
<dbReference type="InterPro" id="IPR043588">
    <property type="entry name" value="SSH-N"/>
</dbReference>
<dbReference type="InterPro" id="IPR003595">
    <property type="entry name" value="Tyr_Pase_cat"/>
</dbReference>
<feature type="region of interest" description="Disordered" evidence="9">
    <location>
        <begin position="15"/>
        <end position="51"/>
    </location>
</feature>
<dbReference type="InterPro" id="IPR000340">
    <property type="entry name" value="Dual-sp_phosphatase_cat-dom"/>
</dbReference>
<evidence type="ECO:0000259" key="10">
    <source>
        <dbReference type="PROSITE" id="PS50054"/>
    </source>
</evidence>
<dbReference type="SMART" id="SM00404">
    <property type="entry name" value="PTPc_motif"/>
    <property type="match status" value="1"/>
</dbReference>
<evidence type="ECO:0000256" key="1">
    <source>
        <dbReference type="ARBA" id="ARBA00004245"/>
    </source>
</evidence>
<evidence type="ECO:0000256" key="3">
    <source>
        <dbReference type="ARBA" id="ARBA00013081"/>
    </source>
</evidence>
<feature type="compositionally biased region" description="Polar residues" evidence="9">
    <location>
        <begin position="908"/>
        <end position="918"/>
    </location>
</feature>
<evidence type="ECO:0000256" key="9">
    <source>
        <dbReference type="SAM" id="MobiDB-lite"/>
    </source>
</evidence>
<dbReference type="InterPro" id="IPR020422">
    <property type="entry name" value="TYR_PHOSPHATASE_DUAL_dom"/>
</dbReference>
<dbReference type="GO" id="GO:0004722">
    <property type="term" value="F:protein serine/threonine phosphatase activity"/>
    <property type="evidence" value="ECO:0007669"/>
    <property type="project" value="UniProtKB-EC"/>
</dbReference>
<organism evidence="13 14">
    <name type="scientific">Dermatophagoides farinae</name>
    <name type="common">American house dust mite</name>
    <dbReference type="NCBI Taxonomy" id="6954"/>
    <lineage>
        <taxon>Eukaryota</taxon>
        <taxon>Metazoa</taxon>
        <taxon>Ecdysozoa</taxon>
        <taxon>Arthropoda</taxon>
        <taxon>Chelicerata</taxon>
        <taxon>Arachnida</taxon>
        <taxon>Acari</taxon>
        <taxon>Acariformes</taxon>
        <taxon>Sarcoptiformes</taxon>
        <taxon>Astigmata</taxon>
        <taxon>Psoroptidia</taxon>
        <taxon>Analgoidea</taxon>
        <taxon>Pyroglyphidae</taxon>
        <taxon>Dermatophagoidinae</taxon>
        <taxon>Dermatophagoides</taxon>
    </lineage>
</organism>
<dbReference type="PANTHER" id="PTHR45864:SF2">
    <property type="entry name" value="PROTEIN PHOSPHATASE SLINGSHOT"/>
    <property type="match status" value="1"/>
</dbReference>
<dbReference type="InterPro" id="IPR000387">
    <property type="entry name" value="Tyr_Pase_dom"/>
</dbReference>